<evidence type="ECO:0000313" key="3">
    <source>
        <dbReference type="Proteomes" id="UP000324800"/>
    </source>
</evidence>
<dbReference type="Proteomes" id="UP000324800">
    <property type="component" value="Unassembled WGS sequence"/>
</dbReference>
<protein>
    <submittedName>
        <fullName evidence="2">Uncharacterized protein</fullName>
    </submittedName>
</protein>
<feature type="region of interest" description="Disordered" evidence="1">
    <location>
        <begin position="873"/>
        <end position="936"/>
    </location>
</feature>
<feature type="region of interest" description="Disordered" evidence="1">
    <location>
        <begin position="309"/>
        <end position="339"/>
    </location>
</feature>
<dbReference type="AlphaFoldDB" id="A0A5J4WPA6"/>
<feature type="compositionally biased region" description="Acidic residues" evidence="1">
    <location>
        <begin position="325"/>
        <end position="339"/>
    </location>
</feature>
<feature type="compositionally biased region" description="Acidic residues" evidence="1">
    <location>
        <begin position="818"/>
        <end position="829"/>
    </location>
</feature>
<dbReference type="EMBL" id="SNRW01001471">
    <property type="protein sequence ID" value="KAA6396265.1"/>
    <property type="molecule type" value="Genomic_DNA"/>
</dbReference>
<dbReference type="InterPro" id="IPR016024">
    <property type="entry name" value="ARM-type_fold"/>
</dbReference>
<feature type="region of interest" description="Disordered" evidence="1">
    <location>
        <begin position="447"/>
        <end position="547"/>
    </location>
</feature>
<name>A0A5J4WPA6_9EUKA</name>
<feature type="compositionally biased region" description="Low complexity" evidence="1">
    <location>
        <begin position="530"/>
        <end position="547"/>
    </location>
</feature>
<feature type="compositionally biased region" description="Low complexity" evidence="1">
    <location>
        <begin position="447"/>
        <end position="462"/>
    </location>
</feature>
<organism evidence="2 3">
    <name type="scientific">Streblomastix strix</name>
    <dbReference type="NCBI Taxonomy" id="222440"/>
    <lineage>
        <taxon>Eukaryota</taxon>
        <taxon>Metamonada</taxon>
        <taxon>Preaxostyla</taxon>
        <taxon>Oxymonadida</taxon>
        <taxon>Streblomastigidae</taxon>
        <taxon>Streblomastix</taxon>
    </lineage>
</organism>
<reference evidence="2 3" key="1">
    <citation type="submission" date="2019-03" db="EMBL/GenBank/DDBJ databases">
        <title>Single cell metagenomics reveals metabolic interactions within the superorganism composed of flagellate Streblomastix strix and complex community of Bacteroidetes bacteria on its surface.</title>
        <authorList>
            <person name="Treitli S.C."/>
            <person name="Kolisko M."/>
            <person name="Husnik F."/>
            <person name="Keeling P."/>
            <person name="Hampl V."/>
        </authorList>
    </citation>
    <scope>NUCLEOTIDE SEQUENCE [LARGE SCALE GENOMIC DNA]</scope>
    <source>
        <strain evidence="2">ST1C</strain>
    </source>
</reference>
<dbReference type="SUPFAM" id="SSF48371">
    <property type="entry name" value="ARM repeat"/>
    <property type="match status" value="1"/>
</dbReference>
<proteinExistence type="predicted"/>
<feature type="compositionally biased region" description="Acidic residues" evidence="1">
    <location>
        <begin position="877"/>
        <end position="888"/>
    </location>
</feature>
<dbReference type="Gene3D" id="1.25.10.10">
    <property type="entry name" value="Leucine-rich Repeat Variant"/>
    <property type="match status" value="1"/>
</dbReference>
<feature type="compositionally biased region" description="Basic and acidic residues" evidence="1">
    <location>
        <begin position="405"/>
        <end position="415"/>
    </location>
</feature>
<comment type="caution">
    <text evidence="2">The sequence shown here is derived from an EMBL/GenBank/DDBJ whole genome shotgun (WGS) entry which is preliminary data.</text>
</comment>
<feature type="compositionally biased region" description="Polar residues" evidence="1">
    <location>
        <begin position="491"/>
        <end position="514"/>
    </location>
</feature>
<sequence>MMMIIYYLTDILPVESEKGPFYVQNTPLIRIQALAACYFDPNHVISKISIAILAKKMSLIEPDFRKQLKSTGILAEYTQLLRNSLIKEEKIRLWQKQQSTRLEQLKTEQKAISFMFDQNVNEIEQICVTIKVLIEDVDEMIQEGIDEGLVNLLLERLNEINEYKQKIIAKRIQEEQEIDDLIDVDIEMSRIVVPPILIYVLCPFSGTTNANKKLLIECGMLQGLIPLVWSRNKDMQSNILDSIFNLVVGGSNITKESDPHPYYKICEKEKLIDKLLLVCEREKLEEQINNEKFNEEMQFLKDERNRLLSESGNNSKDNKNKLNDDESDNQNEQIDDEMSGMEIRATSTFIISFIMRHQKLEQKHERIIDILKTLLEKCCSFEKKEEMQNYLELRNKRRKQLDTLRKQKEQVRENDQQDPYSSISLKRRDVYSYTTQIPNNVNQLGYNQQQQQQTQNPDMQQQLKKALRKSKNPQSQTGLIPSSAFSSSNSDDLTYQQQSGSIKRNQLRTRNQYFGQPISDQLGLNLDNDSQQQSMSNTISSISPRSRSPRLFTVTQQFNNQYTQPLLSSSSFNNNNNNTSLLPQSDSSLNYGSNLNNRYDFQSQFTTPMTTMSKQQAKQLNDLKQKLQATRQLRDGMTQTSAQNSLRPNTANTNIQQPYQQYNSQNQDPIRATQSLNFGQPSGLDQQYIQNTQQQQQWLMQNFNVWQGSGKDLVWMTKTALSSLRYLAMEVANHTYFIDDLMLETLDKMLIIWSFRASPPIESQTKDDDEDEDEKKEKKRNAEQVLNKLLCTIEIILIKGNAQTKRMIISLAKRTDDENNQNDDDDDEDQRNKGKQNKPRKFKSRPKWETLITKHLKADSIELKQVSKIILKKLSGDDSDSDDEDEDEKKEQTAIGEPQGEGDEDDDYDDDDEEDDEVVDAGGKKKNDDEDDDDDF</sequence>
<evidence type="ECO:0000256" key="1">
    <source>
        <dbReference type="SAM" id="MobiDB-lite"/>
    </source>
</evidence>
<feature type="region of interest" description="Disordered" evidence="1">
    <location>
        <begin position="632"/>
        <end position="652"/>
    </location>
</feature>
<accession>A0A5J4WPA6</accession>
<feature type="region of interest" description="Disordered" evidence="1">
    <location>
        <begin position="761"/>
        <end position="780"/>
    </location>
</feature>
<feature type="region of interest" description="Disordered" evidence="1">
    <location>
        <begin position="816"/>
        <end position="846"/>
    </location>
</feature>
<feature type="region of interest" description="Disordered" evidence="1">
    <location>
        <begin position="405"/>
        <end position="425"/>
    </location>
</feature>
<gene>
    <name evidence="2" type="ORF">EZS28_008207</name>
</gene>
<feature type="compositionally biased region" description="Basic residues" evidence="1">
    <location>
        <begin position="833"/>
        <end position="845"/>
    </location>
</feature>
<feature type="compositionally biased region" description="Acidic residues" evidence="1">
    <location>
        <begin position="900"/>
        <end position="919"/>
    </location>
</feature>
<dbReference type="InterPro" id="IPR011989">
    <property type="entry name" value="ARM-like"/>
</dbReference>
<evidence type="ECO:0000313" key="2">
    <source>
        <dbReference type="EMBL" id="KAA6396265.1"/>
    </source>
</evidence>